<organism evidence="1 2">
    <name type="scientific">Gigaspora margarita</name>
    <dbReference type="NCBI Taxonomy" id="4874"/>
    <lineage>
        <taxon>Eukaryota</taxon>
        <taxon>Fungi</taxon>
        <taxon>Fungi incertae sedis</taxon>
        <taxon>Mucoromycota</taxon>
        <taxon>Glomeromycotina</taxon>
        <taxon>Glomeromycetes</taxon>
        <taxon>Diversisporales</taxon>
        <taxon>Gigasporaceae</taxon>
        <taxon>Gigaspora</taxon>
    </lineage>
</organism>
<dbReference type="Proteomes" id="UP000789901">
    <property type="component" value="Unassembled WGS sequence"/>
</dbReference>
<sequence>MILKYESKIAQQKQKNVNSKAIINLSTQTNSFYKLLKELGLIKDSFDLIFQIYNDYKLLQKQELIAKCNKEIEEFAL</sequence>
<evidence type="ECO:0000313" key="2">
    <source>
        <dbReference type="Proteomes" id="UP000789901"/>
    </source>
</evidence>
<keyword evidence="2" id="KW-1185">Reference proteome</keyword>
<proteinExistence type="predicted"/>
<reference evidence="1 2" key="1">
    <citation type="submission" date="2021-06" db="EMBL/GenBank/DDBJ databases">
        <authorList>
            <person name="Kallberg Y."/>
            <person name="Tangrot J."/>
            <person name="Rosling A."/>
        </authorList>
    </citation>
    <scope>NUCLEOTIDE SEQUENCE [LARGE SCALE GENOMIC DNA]</scope>
    <source>
        <strain evidence="1 2">120-4 pot B 10/14</strain>
    </source>
</reference>
<name>A0ABN7V418_GIGMA</name>
<comment type="caution">
    <text evidence="1">The sequence shown here is derived from an EMBL/GenBank/DDBJ whole genome shotgun (WGS) entry which is preliminary data.</text>
</comment>
<protein>
    <submittedName>
        <fullName evidence="1">43921_t:CDS:1</fullName>
    </submittedName>
</protein>
<dbReference type="EMBL" id="CAJVQB010009227">
    <property type="protein sequence ID" value="CAG8727963.1"/>
    <property type="molecule type" value="Genomic_DNA"/>
</dbReference>
<evidence type="ECO:0000313" key="1">
    <source>
        <dbReference type="EMBL" id="CAG8727963.1"/>
    </source>
</evidence>
<gene>
    <name evidence="1" type="ORF">GMARGA_LOCUS14122</name>
</gene>
<accession>A0ABN7V418</accession>